<keyword evidence="1" id="KW-0812">Transmembrane</keyword>
<dbReference type="PATRIC" id="fig|1229493.5.peg.4272"/>
<comment type="caution">
    <text evidence="2">The sequence shown here is derived from an EMBL/GenBank/DDBJ whole genome shotgun (WGS) entry which is preliminary data.</text>
</comment>
<feature type="transmembrane region" description="Helical" evidence="1">
    <location>
        <begin position="124"/>
        <end position="141"/>
    </location>
</feature>
<name>A0A0C1Z3C6_9VIBR</name>
<keyword evidence="1" id="KW-0472">Membrane</keyword>
<proteinExistence type="predicted"/>
<feature type="transmembrane region" description="Helical" evidence="1">
    <location>
        <begin position="20"/>
        <end position="43"/>
    </location>
</feature>
<accession>A0A0C1Z3C6</accession>
<evidence type="ECO:0000256" key="1">
    <source>
        <dbReference type="SAM" id="Phobius"/>
    </source>
</evidence>
<sequence length="183" mass="20104">MANTEHQETLDSLDKISVCLYRFGITLFAMALLVFSVLISGAISSSPLVYQTSVIALCVAGALSAANVHVYSKHIRAVISWASWIGLVLMVSDLEFQRTWLGLGFIFVTFSGIALKESFCFKVLGLKMVPAFLAVATFALWFNLPILAAITMLLAGLVMGFLSFAKWRMPLHFDIGIKANYEI</sequence>
<evidence type="ECO:0000313" key="2">
    <source>
        <dbReference type="EMBL" id="KIF50684.1"/>
    </source>
</evidence>
<dbReference type="RefSeq" id="WP_020197237.1">
    <property type="nucleotide sequence ID" value="NZ_BAOH01000112.1"/>
</dbReference>
<organism evidence="2 3">
    <name type="scientific">Vibrio owensii CAIM 1854 = LMG 25443</name>
    <dbReference type="NCBI Taxonomy" id="1229493"/>
    <lineage>
        <taxon>Bacteria</taxon>
        <taxon>Pseudomonadati</taxon>
        <taxon>Pseudomonadota</taxon>
        <taxon>Gammaproteobacteria</taxon>
        <taxon>Vibrionales</taxon>
        <taxon>Vibrionaceae</taxon>
        <taxon>Vibrio</taxon>
    </lineage>
</organism>
<protein>
    <submittedName>
        <fullName evidence="2">Membrane protein</fullName>
    </submittedName>
</protein>
<keyword evidence="1" id="KW-1133">Transmembrane helix</keyword>
<dbReference type="Pfam" id="PF10063">
    <property type="entry name" value="DUF2301"/>
    <property type="match status" value="1"/>
</dbReference>
<evidence type="ECO:0000313" key="3">
    <source>
        <dbReference type="Proteomes" id="UP000031586"/>
    </source>
</evidence>
<dbReference type="InterPro" id="IPR019275">
    <property type="entry name" value="DUF2301"/>
</dbReference>
<dbReference type="AlphaFoldDB" id="A0A0C1Z3C6"/>
<dbReference type="EMBL" id="JPRD01000049">
    <property type="protein sequence ID" value="KIF50684.1"/>
    <property type="molecule type" value="Genomic_DNA"/>
</dbReference>
<dbReference type="Proteomes" id="UP000031586">
    <property type="component" value="Unassembled WGS sequence"/>
</dbReference>
<feature type="transmembrane region" description="Helical" evidence="1">
    <location>
        <begin position="49"/>
        <end position="68"/>
    </location>
</feature>
<feature type="transmembrane region" description="Helical" evidence="1">
    <location>
        <begin position="75"/>
        <end position="92"/>
    </location>
</feature>
<reference evidence="2 3" key="1">
    <citation type="submission" date="2014-07" db="EMBL/GenBank/DDBJ databases">
        <title>Unique and conserved regions in Vibrio harveyi and related species in comparison with the shrimp pathogen Vibrio harveyi CAIM 1792.</title>
        <authorList>
            <person name="Espinoza-Valles I."/>
            <person name="Vora G."/>
            <person name="Leekitcharoenphon P."/>
            <person name="Ussery D."/>
            <person name="Hoj L."/>
            <person name="Gomez-Gil B."/>
        </authorList>
    </citation>
    <scope>NUCLEOTIDE SEQUENCE [LARGE SCALE GENOMIC DNA]</scope>
    <source>
        <strain evidence="3">CAIM 1854 / LMG 25443</strain>
    </source>
</reference>
<gene>
    <name evidence="2" type="ORF">H735_24340</name>
</gene>
<feature type="transmembrane region" description="Helical" evidence="1">
    <location>
        <begin position="147"/>
        <end position="165"/>
    </location>
</feature>
<feature type="transmembrane region" description="Helical" evidence="1">
    <location>
        <begin position="98"/>
        <end position="115"/>
    </location>
</feature>